<evidence type="ECO:0000256" key="3">
    <source>
        <dbReference type="SAM" id="SignalP"/>
    </source>
</evidence>
<evidence type="ECO:0000313" key="6">
    <source>
        <dbReference type="Proteomes" id="UP000659630"/>
    </source>
</evidence>
<evidence type="ECO:0000256" key="2">
    <source>
        <dbReference type="ARBA" id="ARBA00007639"/>
    </source>
</evidence>
<dbReference type="InterPro" id="IPR050555">
    <property type="entry name" value="Bact_Solute-Bind_Prot2"/>
</dbReference>
<dbReference type="Proteomes" id="UP000659630">
    <property type="component" value="Unassembled WGS sequence"/>
</dbReference>
<keyword evidence="6" id="KW-1185">Reference proteome</keyword>
<feature type="chain" id="PRO_5038481984" evidence="3">
    <location>
        <begin position="19"/>
        <end position="360"/>
    </location>
</feature>
<dbReference type="RefSeq" id="WP_186887624.1">
    <property type="nucleotide sequence ID" value="NZ_JACONZ010000002.1"/>
</dbReference>
<dbReference type="EMBL" id="JACONZ010000002">
    <property type="protein sequence ID" value="MBC5581262.1"/>
    <property type="molecule type" value="Genomic_DNA"/>
</dbReference>
<comment type="caution">
    <text evidence="5">The sequence shown here is derived from an EMBL/GenBank/DDBJ whole genome shotgun (WGS) entry which is preliminary data.</text>
</comment>
<reference evidence="5" key="1">
    <citation type="submission" date="2020-08" db="EMBL/GenBank/DDBJ databases">
        <title>Genome public.</title>
        <authorList>
            <person name="Liu C."/>
            <person name="Sun Q."/>
        </authorList>
    </citation>
    <scope>NUCLEOTIDE SEQUENCE</scope>
    <source>
        <strain evidence="5">BX8</strain>
    </source>
</reference>
<name>A0A923I992_9FIRM</name>
<dbReference type="GO" id="GO:0030288">
    <property type="term" value="C:outer membrane-bounded periplasmic space"/>
    <property type="evidence" value="ECO:0007669"/>
    <property type="project" value="TreeGrafter"/>
</dbReference>
<protein>
    <submittedName>
        <fullName evidence="5">Substrate-binding domain-containing protein</fullName>
    </submittedName>
</protein>
<evidence type="ECO:0000313" key="5">
    <source>
        <dbReference type="EMBL" id="MBC5581262.1"/>
    </source>
</evidence>
<gene>
    <name evidence="5" type="ORF">H8S23_07050</name>
</gene>
<dbReference type="AlphaFoldDB" id="A0A923I992"/>
<proteinExistence type="inferred from homology"/>
<dbReference type="PROSITE" id="PS51257">
    <property type="entry name" value="PROKAR_LIPOPROTEIN"/>
    <property type="match status" value="1"/>
</dbReference>
<comment type="subcellular location">
    <subcellularLocation>
        <location evidence="1">Cell envelope</location>
    </subcellularLocation>
</comment>
<comment type="similarity">
    <text evidence="2">Belongs to the bacterial solute-binding protein 2 family.</text>
</comment>
<dbReference type="PANTHER" id="PTHR30036:SF7">
    <property type="entry name" value="ABC TRANSPORTER PERIPLASMIC-BINDING PROTEIN YPHF"/>
    <property type="match status" value="1"/>
</dbReference>
<dbReference type="SUPFAM" id="SSF53822">
    <property type="entry name" value="Periplasmic binding protein-like I"/>
    <property type="match status" value="1"/>
</dbReference>
<dbReference type="PANTHER" id="PTHR30036">
    <property type="entry name" value="D-XYLOSE-BINDING PERIPLASMIC PROTEIN"/>
    <property type="match status" value="1"/>
</dbReference>
<evidence type="ECO:0000256" key="1">
    <source>
        <dbReference type="ARBA" id="ARBA00004196"/>
    </source>
</evidence>
<organism evidence="5 6">
    <name type="scientific">Anaerofilum hominis</name>
    <dbReference type="NCBI Taxonomy" id="2763016"/>
    <lineage>
        <taxon>Bacteria</taxon>
        <taxon>Bacillati</taxon>
        <taxon>Bacillota</taxon>
        <taxon>Clostridia</taxon>
        <taxon>Eubacteriales</taxon>
        <taxon>Oscillospiraceae</taxon>
        <taxon>Anaerofilum</taxon>
    </lineage>
</organism>
<feature type="domain" description="Periplasmic binding protein" evidence="4">
    <location>
        <begin position="72"/>
        <end position="302"/>
    </location>
</feature>
<feature type="signal peptide" evidence="3">
    <location>
        <begin position="1"/>
        <end position="18"/>
    </location>
</feature>
<keyword evidence="3" id="KW-0732">Signal</keyword>
<accession>A0A923I992</accession>
<dbReference type="InterPro" id="IPR028082">
    <property type="entry name" value="Peripla_BP_I"/>
</dbReference>
<dbReference type="Pfam" id="PF13407">
    <property type="entry name" value="Peripla_BP_4"/>
    <property type="match status" value="1"/>
</dbReference>
<sequence>MKKLLALILAGAMALSMAACGGSDPSSGTAASGSASVTVSSGGETYSAEKFFDMAADEIVTWTPVNEVTKKVGLIVPDTTSEFYNGIIKDAKAIFEEAGYEFVSDGVNKDATRGVTAIESWIAGGIDAIIIMAQDQTCDLALKKAMEQGILVVSASAKIQYYHHWLMQDNFDVGYQTAVMAADWMKEHGYEDGQYICVSNNTTEATADKSKGVVDGMAELLPNGECVGEVVLVSPDQVRADLDTLLMQYPDVHCIVAMHNAFSLIGLEAAKAAGKAVKDEFAVFGSALSEQVLSELNKEDSIYEGEIWMGDQGRNLAEHTLGLLEGKSYPHDWAALNFPITRENLSTYYDDYYAELNAQE</sequence>
<evidence type="ECO:0000259" key="4">
    <source>
        <dbReference type="Pfam" id="PF13407"/>
    </source>
</evidence>
<dbReference type="GO" id="GO:0030246">
    <property type="term" value="F:carbohydrate binding"/>
    <property type="evidence" value="ECO:0007669"/>
    <property type="project" value="TreeGrafter"/>
</dbReference>
<dbReference type="Gene3D" id="3.40.50.2300">
    <property type="match status" value="2"/>
</dbReference>
<dbReference type="InterPro" id="IPR025997">
    <property type="entry name" value="SBP_2_dom"/>
</dbReference>